<keyword evidence="3" id="KW-1185">Reference proteome</keyword>
<feature type="region of interest" description="Disordered" evidence="1">
    <location>
        <begin position="139"/>
        <end position="175"/>
    </location>
</feature>
<dbReference type="Proteomes" id="UP000292702">
    <property type="component" value="Unassembled WGS sequence"/>
</dbReference>
<feature type="region of interest" description="Disordered" evidence="1">
    <location>
        <begin position="202"/>
        <end position="223"/>
    </location>
</feature>
<reference evidence="2 3" key="1">
    <citation type="submission" date="2018-11" db="EMBL/GenBank/DDBJ databases">
        <title>Genome assembly of Steccherinum ochraceum LE-BIN_3174, the white-rot fungus of the Steccherinaceae family (The Residual Polyporoid clade, Polyporales, Basidiomycota).</title>
        <authorList>
            <person name="Fedorova T.V."/>
            <person name="Glazunova O.A."/>
            <person name="Landesman E.O."/>
            <person name="Moiseenko K.V."/>
            <person name="Psurtseva N.V."/>
            <person name="Savinova O.S."/>
            <person name="Shakhova N.V."/>
            <person name="Tyazhelova T.V."/>
            <person name="Vasina D.V."/>
        </authorList>
    </citation>
    <scope>NUCLEOTIDE SEQUENCE [LARGE SCALE GENOMIC DNA]</scope>
    <source>
        <strain evidence="2 3">LE-BIN_3174</strain>
    </source>
</reference>
<comment type="caution">
    <text evidence="2">The sequence shown here is derived from an EMBL/GenBank/DDBJ whole genome shotgun (WGS) entry which is preliminary data.</text>
</comment>
<accession>A0A4R0RLI0</accession>
<gene>
    <name evidence="2" type="ORF">EIP91_010817</name>
</gene>
<dbReference type="AlphaFoldDB" id="A0A4R0RLI0"/>
<dbReference type="InterPro" id="IPR046341">
    <property type="entry name" value="SET_dom_sf"/>
</dbReference>
<evidence type="ECO:0000313" key="2">
    <source>
        <dbReference type="EMBL" id="TCD68416.1"/>
    </source>
</evidence>
<protein>
    <recommendedName>
        <fullName evidence="4">SET domain-containing protein</fullName>
    </recommendedName>
</protein>
<evidence type="ECO:0000313" key="3">
    <source>
        <dbReference type="Proteomes" id="UP000292702"/>
    </source>
</evidence>
<sequence length="395" mass="42241">MVSNLYVPPQSEIFNTYGEDLTNAQLVARYGFSLSEGNDNDVVSWDAEELCADLSRLYRDDEQGMFCAACSAPPLQELSRTAARAWPREDGRWRGSSRVVGAQSGDGGLQLHVNSDARASHHLWLFCAVASILHVHHHNRRSDGGGGGGGASSTTLTPSNAGPPCPPANAAGGGRRDVNMDALLRCLGRLADRLVYLETQEDANDKTLSPPSQLSGTILPATVPPSVQDAAGLVQYQSDEDDDNNASIDDVGDGDAHMAPRRTPYSDSRHGKVPDADDEGTPAMHIPPQDHPHHHHANPSSNGRLHSHHASLTEQPPLSQPSVAAAAAAGGTRRRLGRSHLPSGAVATGPIRQDDEEDVLALAAVDIDEVRSLIFFLRILFVALAFFNLFPSPPR</sequence>
<evidence type="ECO:0008006" key="4">
    <source>
        <dbReference type="Google" id="ProtNLM"/>
    </source>
</evidence>
<feature type="compositionally biased region" description="Polar residues" evidence="1">
    <location>
        <begin position="206"/>
        <end position="216"/>
    </location>
</feature>
<evidence type="ECO:0000256" key="1">
    <source>
        <dbReference type="SAM" id="MobiDB-lite"/>
    </source>
</evidence>
<dbReference type="STRING" id="92696.A0A4R0RLI0"/>
<name>A0A4R0RLI0_9APHY</name>
<dbReference type="OrthoDB" id="441812at2759"/>
<dbReference type="EMBL" id="RWJN01000067">
    <property type="protein sequence ID" value="TCD68416.1"/>
    <property type="molecule type" value="Genomic_DNA"/>
</dbReference>
<organism evidence="2 3">
    <name type="scientific">Steccherinum ochraceum</name>
    <dbReference type="NCBI Taxonomy" id="92696"/>
    <lineage>
        <taxon>Eukaryota</taxon>
        <taxon>Fungi</taxon>
        <taxon>Dikarya</taxon>
        <taxon>Basidiomycota</taxon>
        <taxon>Agaricomycotina</taxon>
        <taxon>Agaricomycetes</taxon>
        <taxon>Polyporales</taxon>
        <taxon>Steccherinaceae</taxon>
        <taxon>Steccherinum</taxon>
    </lineage>
</organism>
<proteinExistence type="predicted"/>
<dbReference type="SUPFAM" id="SSF82199">
    <property type="entry name" value="SET domain"/>
    <property type="match status" value="1"/>
</dbReference>
<feature type="compositionally biased region" description="Polar residues" evidence="1">
    <location>
        <begin position="300"/>
        <end position="322"/>
    </location>
</feature>
<feature type="region of interest" description="Disordered" evidence="1">
    <location>
        <begin position="237"/>
        <end position="350"/>
    </location>
</feature>